<evidence type="ECO:0000313" key="3">
    <source>
        <dbReference type="Proteomes" id="UP001627284"/>
    </source>
</evidence>
<keyword evidence="3" id="KW-1185">Reference proteome</keyword>
<name>A0ABD2TKM1_9SOLN</name>
<gene>
    <name evidence="2" type="ORF">AABB24_017431</name>
</gene>
<evidence type="ECO:0000256" key="1">
    <source>
        <dbReference type="SAM" id="Phobius"/>
    </source>
</evidence>
<sequence length="100" mass="11335">MANGIPSGNLLQTFSADSFEGNIGLCDFPLKKTCSDTKETEREIDGKYTSFALGSSVGLGIIIWLFLHSRKYNELVDRLLFRILGQHKRTGRNKNQRRSR</sequence>
<accession>A0ABD2TKM1</accession>
<dbReference type="InterPro" id="IPR032675">
    <property type="entry name" value="LRR_dom_sf"/>
</dbReference>
<proteinExistence type="predicted"/>
<dbReference type="EMBL" id="JBJKTR010000010">
    <property type="protein sequence ID" value="KAL3356766.1"/>
    <property type="molecule type" value="Genomic_DNA"/>
</dbReference>
<reference evidence="2 3" key="1">
    <citation type="submission" date="2024-05" db="EMBL/GenBank/DDBJ databases">
        <title>De novo assembly of an allotetraploid wild potato.</title>
        <authorList>
            <person name="Hosaka A.J."/>
        </authorList>
    </citation>
    <scope>NUCLEOTIDE SEQUENCE [LARGE SCALE GENOMIC DNA]</scope>
    <source>
        <tissue evidence="2">Young leaves</tissue>
    </source>
</reference>
<keyword evidence="1" id="KW-0472">Membrane</keyword>
<feature type="transmembrane region" description="Helical" evidence="1">
    <location>
        <begin position="48"/>
        <end position="67"/>
    </location>
</feature>
<comment type="caution">
    <text evidence="2">The sequence shown here is derived from an EMBL/GenBank/DDBJ whole genome shotgun (WGS) entry which is preliminary data.</text>
</comment>
<evidence type="ECO:0000313" key="2">
    <source>
        <dbReference type="EMBL" id="KAL3356766.1"/>
    </source>
</evidence>
<keyword evidence="1" id="KW-1133">Transmembrane helix</keyword>
<dbReference type="Proteomes" id="UP001627284">
    <property type="component" value="Unassembled WGS sequence"/>
</dbReference>
<dbReference type="Gene3D" id="3.80.10.10">
    <property type="entry name" value="Ribonuclease Inhibitor"/>
    <property type="match status" value="1"/>
</dbReference>
<keyword evidence="1" id="KW-0812">Transmembrane</keyword>
<dbReference type="AlphaFoldDB" id="A0ABD2TKM1"/>
<organism evidence="2 3">
    <name type="scientific">Solanum stoloniferum</name>
    <dbReference type="NCBI Taxonomy" id="62892"/>
    <lineage>
        <taxon>Eukaryota</taxon>
        <taxon>Viridiplantae</taxon>
        <taxon>Streptophyta</taxon>
        <taxon>Embryophyta</taxon>
        <taxon>Tracheophyta</taxon>
        <taxon>Spermatophyta</taxon>
        <taxon>Magnoliopsida</taxon>
        <taxon>eudicotyledons</taxon>
        <taxon>Gunneridae</taxon>
        <taxon>Pentapetalae</taxon>
        <taxon>asterids</taxon>
        <taxon>lamiids</taxon>
        <taxon>Solanales</taxon>
        <taxon>Solanaceae</taxon>
        <taxon>Solanoideae</taxon>
        <taxon>Solaneae</taxon>
        <taxon>Solanum</taxon>
    </lineage>
</organism>
<protein>
    <submittedName>
        <fullName evidence="2">Uncharacterized protein</fullName>
    </submittedName>
</protein>